<proteinExistence type="predicted"/>
<dbReference type="RefSeq" id="WP_303687852.1">
    <property type="nucleotide sequence ID" value="NZ_CAJXYO010000019.1"/>
</dbReference>
<name>A0A1Z8AJC2_9FLAO</name>
<evidence type="ECO:0000313" key="2">
    <source>
        <dbReference type="Proteomes" id="UP000196102"/>
    </source>
</evidence>
<gene>
    <name evidence="1" type="ORF">A9Q93_12845</name>
</gene>
<evidence type="ECO:0000313" key="1">
    <source>
        <dbReference type="EMBL" id="OUS10436.1"/>
    </source>
</evidence>
<comment type="caution">
    <text evidence="1">The sequence shown here is derived from an EMBL/GenBank/DDBJ whole genome shotgun (WGS) entry which is preliminary data.</text>
</comment>
<organism evidence="1 2">
    <name type="scientific">Nonlabens dokdonensis</name>
    <dbReference type="NCBI Taxonomy" id="328515"/>
    <lineage>
        <taxon>Bacteria</taxon>
        <taxon>Pseudomonadati</taxon>
        <taxon>Bacteroidota</taxon>
        <taxon>Flavobacteriia</taxon>
        <taxon>Flavobacteriales</taxon>
        <taxon>Flavobacteriaceae</taxon>
        <taxon>Nonlabens</taxon>
    </lineage>
</organism>
<protein>
    <submittedName>
        <fullName evidence="1">Uncharacterized protein</fullName>
    </submittedName>
</protein>
<accession>A0A1Z8AJC2</accession>
<dbReference type="AlphaFoldDB" id="A0A1Z8AJC2"/>
<dbReference type="EMBL" id="MAAX01000196">
    <property type="protein sequence ID" value="OUS10436.1"/>
    <property type="molecule type" value="Genomic_DNA"/>
</dbReference>
<reference evidence="2" key="1">
    <citation type="journal article" date="2017" name="Proc. Natl. Acad. Sci. U.S.A.">
        <title>Simulation of Deepwater Horizon oil plume reveals substrate specialization within a complex community of hydrocarbon-degraders.</title>
        <authorList>
            <person name="Hu P."/>
            <person name="Dubinsky E.A."/>
            <person name="Probst A.J."/>
            <person name="Wang J."/>
            <person name="Sieber C.M.K."/>
            <person name="Tom L.M."/>
            <person name="Gardinali P."/>
            <person name="Banfield J.F."/>
            <person name="Atlas R.M."/>
            <person name="Andersen G.L."/>
        </authorList>
    </citation>
    <scope>NUCLEOTIDE SEQUENCE [LARGE SCALE GENOMIC DNA]</scope>
</reference>
<dbReference type="Proteomes" id="UP000196102">
    <property type="component" value="Unassembled WGS sequence"/>
</dbReference>
<sequence>MKNLIKVDKIKETISVNDVVTYSAKGEALTSEQYVNHISDIRDRVEDGAQTYTTKEVKDFVLNQTKS</sequence>